<reference evidence="2" key="1">
    <citation type="submission" date="2022-07" db="EMBL/GenBank/DDBJ databases">
        <authorList>
            <person name="Macas J."/>
            <person name="Novak P."/>
            <person name="Neumann P."/>
        </authorList>
    </citation>
    <scope>NUCLEOTIDE SEQUENCE</scope>
</reference>
<feature type="domain" description="Neprosin PEP catalytic" evidence="1">
    <location>
        <begin position="1"/>
        <end position="199"/>
    </location>
</feature>
<sequence length="199" mass="22253">MIRDNLVSQAMYGDTSPRFFIYWTGDSYNNGCYNLGCSGFVQIGNKYALGAAISPTSQYNGNQTDIEIYIWKDSNVGRWWLAIGASEYVLGYWPSSLFPNLSKGASMVQFGGEVVNSNMNGEHTTTQMGSGRFADERFGKAAYFRNLQMVDSNNNKFPLSNLQVSTDRPHCYNILLQPTKPVWGCYFYYGGPGKNPNCP</sequence>
<dbReference type="Pfam" id="PF03080">
    <property type="entry name" value="Neprosin"/>
    <property type="match status" value="1"/>
</dbReference>
<evidence type="ECO:0000259" key="1">
    <source>
        <dbReference type="PROSITE" id="PS52045"/>
    </source>
</evidence>
<evidence type="ECO:0000313" key="3">
    <source>
        <dbReference type="Proteomes" id="UP001152484"/>
    </source>
</evidence>
<dbReference type="OrthoDB" id="1858978at2759"/>
<dbReference type="InterPro" id="IPR004314">
    <property type="entry name" value="Neprosin"/>
</dbReference>
<organism evidence="2 3">
    <name type="scientific">Cuscuta europaea</name>
    <name type="common">European dodder</name>
    <dbReference type="NCBI Taxonomy" id="41803"/>
    <lineage>
        <taxon>Eukaryota</taxon>
        <taxon>Viridiplantae</taxon>
        <taxon>Streptophyta</taxon>
        <taxon>Embryophyta</taxon>
        <taxon>Tracheophyta</taxon>
        <taxon>Spermatophyta</taxon>
        <taxon>Magnoliopsida</taxon>
        <taxon>eudicotyledons</taxon>
        <taxon>Gunneridae</taxon>
        <taxon>Pentapetalae</taxon>
        <taxon>asterids</taxon>
        <taxon>lamiids</taxon>
        <taxon>Solanales</taxon>
        <taxon>Convolvulaceae</taxon>
        <taxon>Cuscuteae</taxon>
        <taxon>Cuscuta</taxon>
        <taxon>Cuscuta subgen. Cuscuta</taxon>
    </lineage>
</organism>
<dbReference type="AlphaFoldDB" id="A0A9P0YQ52"/>
<dbReference type="PANTHER" id="PTHR31589:SF175">
    <property type="entry name" value="CARBOXYL-TERMINAL PEPTIDASE"/>
    <property type="match status" value="1"/>
</dbReference>
<dbReference type="Gene3D" id="3.90.1320.10">
    <property type="entry name" value="Outer-capsid protein sigma 3, large lobe"/>
    <property type="match status" value="1"/>
</dbReference>
<accession>A0A9P0YQ52</accession>
<keyword evidence="3" id="KW-1185">Reference proteome</keyword>
<evidence type="ECO:0000313" key="2">
    <source>
        <dbReference type="EMBL" id="CAH9071089.1"/>
    </source>
</evidence>
<dbReference type="InterPro" id="IPR053168">
    <property type="entry name" value="Glutamic_endopeptidase"/>
</dbReference>
<dbReference type="EMBL" id="CAMAPE010000006">
    <property type="protein sequence ID" value="CAH9071089.1"/>
    <property type="molecule type" value="Genomic_DNA"/>
</dbReference>
<gene>
    <name evidence="2" type="ORF">CEURO_LOCUS3900</name>
</gene>
<proteinExistence type="predicted"/>
<dbReference type="PANTHER" id="PTHR31589">
    <property type="entry name" value="PROTEIN, PUTATIVE (DUF239)-RELATED-RELATED"/>
    <property type="match status" value="1"/>
</dbReference>
<dbReference type="PROSITE" id="PS52045">
    <property type="entry name" value="NEPROSIN_PEP_CD"/>
    <property type="match status" value="1"/>
</dbReference>
<comment type="caution">
    <text evidence="2">The sequence shown here is derived from an EMBL/GenBank/DDBJ whole genome shotgun (WGS) entry which is preliminary data.</text>
</comment>
<name>A0A9P0YQ52_CUSEU</name>
<dbReference type="Proteomes" id="UP001152484">
    <property type="component" value="Unassembled WGS sequence"/>
</dbReference>
<protein>
    <recommendedName>
        <fullName evidence="1">Neprosin PEP catalytic domain-containing protein</fullName>
    </recommendedName>
</protein>